<feature type="compositionally biased region" description="Acidic residues" evidence="9">
    <location>
        <begin position="316"/>
        <end position="330"/>
    </location>
</feature>
<dbReference type="PANTHER" id="PTHR15593">
    <property type="entry name" value="PHOSPHATIDYLINOSITOL 3-KINASE REGULATORY SUBUNIT"/>
    <property type="match status" value="1"/>
</dbReference>
<keyword evidence="10" id="KW-0812">Transmembrane</keyword>
<sequence length="866" mass="97415">MEHTSCTEDRIHHALERCLHGLSRSEPSSATWTAGLCLNYWSLEELVSRDAENYLILVEKILQRTRQVQANSEYHLVIPLALMFYSTVLCTPYFPPAPHLLQKASETYHSFLTWPLPYCTIYRELLSFIADELKAPGVSYQRLVRAEQGVTTNNLPNRTITVLLVNPTEVPGAFSTVADKLSSTQLPQDMKYTTLIMHIYQSNFGTCYDLASLCQTLKSKTLEELAKIFSEATEALEMAAITNYPARATEWLKTKLQDIGQKAGFLNQTEDASSCHLQTIPLPIGRCLMYRWDEDNFGVLKEVLMKECDIQMSLDENVDMEEEEDEDVETDGSYPESDSIISTLSTSSKNSLTSSTLSIASKDSMKSFVSSLSNHVDSGYVDDSDDNPLELESKEGKKQRVGHKLTNKIYKLIKSKSNLALKRDKLGEIDLMNSYPSSSLSMPLHRAQSLYSAGVSERILGRSRRAHSLPQHTLNPFFTESHLAQNVFFKRRPFLSCDDDGKVSTLRVLVFGSDRIAGKVARAYSHLRFQESKDPLLTRYFRLQFFYVPVKRSWAALTGSLTNASVLGDTQHKPSVQMSSLPTTDEESSNEISHYIGMLDPWYERNIGGLMNLSTAVLCQQSAKPENESSIATREPLPILADMMLYYCRFATRPVLLQLYQAEITFHNGEKRTEVFIHSLEMGHSAATRAIKASGPGSKRLGIYGDREAVPLTLQIVHSKTAVSGRNRWTHGEKVCTSVNLRKACKLYEEIDSKMECLNLTVTEVIKRQNSKSKKSLNQQITISQIKVDKVQVIGVEGSTFALCLDQDEKKILQRVTRCEVSPCYKPESSETSKIRRPIQFDFGQDHSEYGSLLCLPIATFSGALP</sequence>
<dbReference type="GO" id="GO:0046935">
    <property type="term" value="F:1-phosphatidylinositol-3-kinase regulator activity"/>
    <property type="evidence" value="ECO:0007669"/>
    <property type="project" value="InterPro"/>
</dbReference>
<dbReference type="InterPro" id="IPR019522">
    <property type="entry name" value="PIK3R5/6"/>
</dbReference>
<reference evidence="11" key="1">
    <citation type="journal article" date="2022" name="bioRxiv">
        <title>Sequencing and chromosome-scale assembly of the giantPleurodeles waltlgenome.</title>
        <authorList>
            <person name="Brown T."/>
            <person name="Elewa A."/>
            <person name="Iarovenko S."/>
            <person name="Subramanian E."/>
            <person name="Araus A.J."/>
            <person name="Petzold A."/>
            <person name="Susuki M."/>
            <person name="Suzuki K.-i.T."/>
            <person name="Hayashi T."/>
            <person name="Toyoda A."/>
            <person name="Oliveira C."/>
            <person name="Osipova E."/>
            <person name="Leigh N.D."/>
            <person name="Simon A."/>
            <person name="Yun M.H."/>
        </authorList>
    </citation>
    <scope>NUCLEOTIDE SEQUENCE</scope>
    <source>
        <strain evidence="11">20211129_DDA</strain>
        <tissue evidence="11">Liver</tissue>
    </source>
</reference>
<feature type="transmembrane region" description="Helical" evidence="10">
    <location>
        <begin position="74"/>
        <end position="94"/>
    </location>
</feature>
<keyword evidence="12" id="KW-1185">Reference proteome</keyword>
<evidence type="ECO:0000256" key="9">
    <source>
        <dbReference type="SAM" id="MobiDB-lite"/>
    </source>
</evidence>
<dbReference type="GO" id="GO:0005634">
    <property type="term" value="C:nucleus"/>
    <property type="evidence" value="ECO:0007669"/>
    <property type="project" value="UniProtKB-SubCell"/>
</dbReference>
<feature type="compositionally biased region" description="Acidic residues" evidence="9">
    <location>
        <begin position="380"/>
        <end position="389"/>
    </location>
</feature>
<protein>
    <recommendedName>
        <fullName evidence="8">Phosphoinositide 3-kinase regulatory subunit 5</fullName>
    </recommendedName>
</protein>
<proteinExistence type="predicted"/>
<evidence type="ECO:0000313" key="12">
    <source>
        <dbReference type="Proteomes" id="UP001066276"/>
    </source>
</evidence>
<dbReference type="AlphaFoldDB" id="A0AAV7PTD8"/>
<dbReference type="EMBL" id="JANPWB010000011">
    <property type="protein sequence ID" value="KAJ1130532.1"/>
    <property type="molecule type" value="Genomic_DNA"/>
</dbReference>
<comment type="subcellular location">
    <subcellularLocation>
        <location evidence="2">Cell membrane</location>
        <topology evidence="2">Peripheral membrane protein</topology>
    </subcellularLocation>
    <subcellularLocation>
        <location evidence="3">Cytoplasm</location>
    </subcellularLocation>
    <subcellularLocation>
        <location evidence="1">Nucleus</location>
    </subcellularLocation>
</comment>
<dbReference type="Proteomes" id="UP001066276">
    <property type="component" value="Chromosome 7"/>
</dbReference>
<evidence type="ECO:0000256" key="4">
    <source>
        <dbReference type="ARBA" id="ARBA00022475"/>
    </source>
</evidence>
<evidence type="ECO:0000256" key="8">
    <source>
        <dbReference type="ARBA" id="ARBA00040195"/>
    </source>
</evidence>
<keyword evidence="10" id="KW-1133">Transmembrane helix</keyword>
<keyword evidence="4" id="KW-1003">Cell membrane</keyword>
<organism evidence="11 12">
    <name type="scientific">Pleurodeles waltl</name>
    <name type="common">Iberian ribbed newt</name>
    <dbReference type="NCBI Taxonomy" id="8319"/>
    <lineage>
        <taxon>Eukaryota</taxon>
        <taxon>Metazoa</taxon>
        <taxon>Chordata</taxon>
        <taxon>Craniata</taxon>
        <taxon>Vertebrata</taxon>
        <taxon>Euteleostomi</taxon>
        <taxon>Amphibia</taxon>
        <taxon>Batrachia</taxon>
        <taxon>Caudata</taxon>
        <taxon>Salamandroidea</taxon>
        <taxon>Salamandridae</taxon>
        <taxon>Pleurodelinae</taxon>
        <taxon>Pleurodeles</taxon>
    </lineage>
</organism>
<evidence type="ECO:0000256" key="6">
    <source>
        <dbReference type="ARBA" id="ARBA00023136"/>
    </source>
</evidence>
<accession>A0AAV7PTD8</accession>
<feature type="region of interest" description="Disordered" evidence="9">
    <location>
        <begin position="315"/>
        <end position="340"/>
    </location>
</feature>
<keyword evidence="6 10" id="KW-0472">Membrane</keyword>
<keyword evidence="7" id="KW-0539">Nucleus</keyword>
<evidence type="ECO:0000256" key="10">
    <source>
        <dbReference type="SAM" id="Phobius"/>
    </source>
</evidence>
<dbReference type="GO" id="GO:0005886">
    <property type="term" value="C:plasma membrane"/>
    <property type="evidence" value="ECO:0007669"/>
    <property type="project" value="UniProtKB-SubCell"/>
</dbReference>
<evidence type="ECO:0000256" key="7">
    <source>
        <dbReference type="ARBA" id="ARBA00023242"/>
    </source>
</evidence>
<feature type="region of interest" description="Disordered" evidence="9">
    <location>
        <begin position="379"/>
        <end position="398"/>
    </location>
</feature>
<dbReference type="GO" id="GO:0005944">
    <property type="term" value="C:phosphatidylinositol 3-kinase complex, class IB"/>
    <property type="evidence" value="ECO:0007669"/>
    <property type="project" value="InterPro"/>
</dbReference>
<name>A0AAV7PTD8_PLEWA</name>
<keyword evidence="5" id="KW-0963">Cytoplasm</keyword>
<evidence type="ECO:0000256" key="2">
    <source>
        <dbReference type="ARBA" id="ARBA00004202"/>
    </source>
</evidence>
<gene>
    <name evidence="11" type="ORF">NDU88_008883</name>
</gene>
<evidence type="ECO:0000256" key="1">
    <source>
        <dbReference type="ARBA" id="ARBA00004123"/>
    </source>
</evidence>
<comment type="caution">
    <text evidence="11">The sequence shown here is derived from an EMBL/GenBank/DDBJ whole genome shotgun (WGS) entry which is preliminary data.</text>
</comment>
<dbReference type="PANTHER" id="PTHR15593:SF2">
    <property type="entry name" value="PHOSPHOINOSITIDE 3-KINASE REGULATORY SUBUNIT 5"/>
    <property type="match status" value="1"/>
</dbReference>
<dbReference type="GO" id="GO:0005737">
    <property type="term" value="C:cytoplasm"/>
    <property type="evidence" value="ECO:0007669"/>
    <property type="project" value="UniProtKB-SubCell"/>
</dbReference>
<evidence type="ECO:0000313" key="11">
    <source>
        <dbReference type="EMBL" id="KAJ1130532.1"/>
    </source>
</evidence>
<dbReference type="Pfam" id="PF10486">
    <property type="entry name" value="PI3K_1B_p101"/>
    <property type="match status" value="1"/>
</dbReference>
<evidence type="ECO:0000256" key="5">
    <source>
        <dbReference type="ARBA" id="ARBA00022490"/>
    </source>
</evidence>
<dbReference type="GO" id="GO:0007186">
    <property type="term" value="P:G protein-coupled receptor signaling pathway"/>
    <property type="evidence" value="ECO:0007669"/>
    <property type="project" value="TreeGrafter"/>
</dbReference>
<evidence type="ECO:0000256" key="3">
    <source>
        <dbReference type="ARBA" id="ARBA00004496"/>
    </source>
</evidence>